<proteinExistence type="predicted"/>
<keyword evidence="1" id="KW-0533">Nickel</keyword>
<feature type="binding site" evidence="1">
    <location>
        <position position="158"/>
    </location>
    <ligand>
        <name>Ni(2+)</name>
        <dbReference type="ChEBI" id="CHEBI:49786"/>
    </ligand>
</feature>
<dbReference type="InterPro" id="IPR004173">
    <property type="entry name" value="3H_domain"/>
</dbReference>
<dbReference type="Proteomes" id="UP000625804">
    <property type="component" value="Unassembled WGS sequence"/>
</dbReference>
<comment type="caution">
    <text evidence="4">The sequence shown here is derived from an EMBL/GenBank/DDBJ whole genome shotgun (WGS) entry which is preliminary data.</text>
</comment>
<dbReference type="InterPro" id="IPR013196">
    <property type="entry name" value="HTH_11"/>
</dbReference>
<sequence>MANTNSIGNGTRKKILGEERRKLILEWLKKSDEPLTGSFIAKKMNVSRQVISQDISLLKAKNEPILATSQGYLYLKQNKKTRLTRVIASTHTPEQTKEELYLIVDCGVTVKDVKVKHPLYGSFSAPIEVNNRSEVDQFYDKVIKTKASLLLELTGGPHYHTLEADHEYQLENAINKLAQAGFLIEE</sequence>
<reference evidence="4" key="1">
    <citation type="submission" date="2020-06" db="EMBL/GenBank/DDBJ databases">
        <title>A novel thermopfilic bacterium from Erzurum, Turkey.</title>
        <authorList>
            <person name="Adiguzel A."/>
            <person name="Ay H."/>
            <person name="Baltaci M.O."/>
        </authorList>
    </citation>
    <scope>NUCLEOTIDE SEQUENCE</scope>
    <source>
        <strain evidence="4">P2</strain>
    </source>
</reference>
<dbReference type="Pfam" id="PF02829">
    <property type="entry name" value="3H"/>
    <property type="match status" value="1"/>
</dbReference>
<dbReference type="InterPro" id="IPR036390">
    <property type="entry name" value="WH_DNA-bd_sf"/>
</dbReference>
<keyword evidence="1" id="KW-0479">Metal-binding</keyword>
<dbReference type="SUPFAM" id="SSF75500">
    <property type="entry name" value="Putative transcriptional regulator TM1602, C-terminal domain"/>
    <property type="match status" value="1"/>
</dbReference>
<dbReference type="Gene3D" id="3.30.1340.20">
    <property type="entry name" value="3H domain"/>
    <property type="match status" value="1"/>
</dbReference>
<dbReference type="InterPro" id="IPR035922">
    <property type="entry name" value="3H_dom_sf"/>
</dbReference>
<feature type="binding site" evidence="1">
    <location>
        <position position="99"/>
    </location>
    <ligand>
        <name>Ni(2+)</name>
        <dbReference type="ChEBI" id="CHEBI:49786"/>
    </ligand>
</feature>
<dbReference type="SUPFAM" id="SSF46785">
    <property type="entry name" value="Winged helix' DNA-binding domain"/>
    <property type="match status" value="1"/>
</dbReference>
<feature type="domain" description="3H" evidence="2">
    <location>
        <begin position="87"/>
        <end position="183"/>
    </location>
</feature>
<feature type="binding site" evidence="1">
    <location>
        <position position="160"/>
    </location>
    <ligand>
        <name>Ni(2+)</name>
        <dbReference type="ChEBI" id="CHEBI:49786"/>
    </ligand>
</feature>
<dbReference type="InterPro" id="IPR026043">
    <property type="entry name" value="NadR"/>
</dbReference>
<dbReference type="AlphaFoldDB" id="A0A8J8K9V2"/>
<dbReference type="InterPro" id="IPR036388">
    <property type="entry name" value="WH-like_DNA-bd_sf"/>
</dbReference>
<feature type="binding site" evidence="1">
    <location>
        <position position="91"/>
    </location>
    <ligand>
        <name>Ni(2+)</name>
        <dbReference type="ChEBI" id="CHEBI:49786"/>
    </ligand>
</feature>
<dbReference type="GO" id="GO:0046872">
    <property type="term" value="F:metal ion binding"/>
    <property type="evidence" value="ECO:0007669"/>
    <property type="project" value="UniProtKB-KW"/>
</dbReference>
<gene>
    <name evidence="4" type="ORF">HR057_00060</name>
</gene>
<dbReference type="RefSeq" id="WP_173729363.1">
    <property type="nucleotide sequence ID" value="NZ_JABTTE010000001.1"/>
</dbReference>
<protein>
    <submittedName>
        <fullName evidence="4">Transcription repressor NadR</fullName>
    </submittedName>
</protein>
<organism evidence="4 5">
    <name type="scientific">Calidifontibacillus erzurumensis</name>
    <dbReference type="NCBI Taxonomy" id="2741433"/>
    <lineage>
        <taxon>Bacteria</taxon>
        <taxon>Bacillati</taxon>
        <taxon>Bacillota</taxon>
        <taxon>Bacilli</taxon>
        <taxon>Bacillales</taxon>
        <taxon>Bacillaceae</taxon>
        <taxon>Calidifontibacillus/Schinkia group</taxon>
        <taxon>Calidifontibacillus</taxon>
    </lineage>
</organism>
<dbReference type="Pfam" id="PF08279">
    <property type="entry name" value="HTH_11"/>
    <property type="match status" value="1"/>
</dbReference>
<keyword evidence="5" id="KW-1185">Reference proteome</keyword>
<dbReference type="PIRSF" id="PIRSF037847">
    <property type="entry name" value="NiaR"/>
    <property type="match status" value="1"/>
</dbReference>
<evidence type="ECO:0000259" key="2">
    <source>
        <dbReference type="Pfam" id="PF02829"/>
    </source>
</evidence>
<feature type="domain" description="Helix-turn-helix type 11" evidence="3">
    <location>
        <begin position="20"/>
        <end position="72"/>
    </location>
</feature>
<evidence type="ECO:0000256" key="1">
    <source>
        <dbReference type="PIRSR" id="PIRSR037847-1"/>
    </source>
</evidence>
<evidence type="ECO:0000259" key="3">
    <source>
        <dbReference type="Pfam" id="PF08279"/>
    </source>
</evidence>
<dbReference type="Gene3D" id="1.10.10.10">
    <property type="entry name" value="Winged helix-like DNA-binding domain superfamily/Winged helix DNA-binding domain"/>
    <property type="match status" value="1"/>
</dbReference>
<dbReference type="EMBL" id="JABTTE010000001">
    <property type="protein sequence ID" value="NSL50154.1"/>
    <property type="molecule type" value="Genomic_DNA"/>
</dbReference>
<accession>A0A8J8K9V2</accession>
<evidence type="ECO:0000313" key="5">
    <source>
        <dbReference type="Proteomes" id="UP000625804"/>
    </source>
</evidence>
<evidence type="ECO:0000313" key="4">
    <source>
        <dbReference type="EMBL" id="NSL50154.1"/>
    </source>
</evidence>
<dbReference type="PANTHER" id="PTHR40068">
    <property type="entry name" value="TRANSCRIPTION REPRESSOR NIAR-RELATED"/>
    <property type="match status" value="1"/>
</dbReference>
<name>A0A8J8K9V2_9BACI</name>
<dbReference type="PANTHER" id="PTHR40068:SF1">
    <property type="entry name" value="TRANSCRIPTION REPRESSOR NIAR-RELATED"/>
    <property type="match status" value="1"/>
</dbReference>